<sequence>MLFNGLLSNKSFPCLISWNRYQFDQVTEDAMVDRLSSFSLDDNNFEAVKQLCCSIASKFDV</sequence>
<evidence type="ECO:0000313" key="3">
    <source>
        <dbReference type="Proteomes" id="UP000322667"/>
    </source>
</evidence>
<keyword evidence="3" id="KW-1185">Reference proteome</keyword>
<dbReference type="AlphaFoldDB" id="A0A5D2I3K2"/>
<proteinExistence type="predicted"/>
<dbReference type="InterPro" id="IPR058865">
    <property type="entry name" value="GDPGP1_C"/>
</dbReference>
<gene>
    <name evidence="2" type="ORF">ES332_D12G018500v1</name>
</gene>
<reference evidence="2 3" key="1">
    <citation type="submission" date="2019-07" db="EMBL/GenBank/DDBJ databases">
        <title>WGS assembly of Gossypium tomentosum.</title>
        <authorList>
            <person name="Chen Z.J."/>
            <person name="Sreedasyam A."/>
            <person name="Ando A."/>
            <person name="Song Q."/>
            <person name="De L."/>
            <person name="Hulse-Kemp A."/>
            <person name="Ding M."/>
            <person name="Ye W."/>
            <person name="Kirkbride R."/>
            <person name="Jenkins J."/>
            <person name="Plott C."/>
            <person name="Lovell J."/>
            <person name="Lin Y.-M."/>
            <person name="Vaughn R."/>
            <person name="Liu B."/>
            <person name="Li W."/>
            <person name="Simpson S."/>
            <person name="Scheffler B."/>
            <person name="Saski C."/>
            <person name="Grover C."/>
            <person name="Hu G."/>
            <person name="Conover J."/>
            <person name="Carlson J."/>
            <person name="Shu S."/>
            <person name="Boston L."/>
            <person name="Williams M."/>
            <person name="Peterson D."/>
            <person name="Mcgee K."/>
            <person name="Jones D."/>
            <person name="Wendel J."/>
            <person name="Stelly D."/>
            <person name="Grimwood J."/>
            <person name="Schmutz J."/>
        </authorList>
    </citation>
    <scope>NUCLEOTIDE SEQUENCE [LARGE SCALE GENOMIC DNA]</scope>
    <source>
        <strain evidence="2">7179.01</strain>
    </source>
</reference>
<feature type="domain" description="GDPGP1-like C-terminal" evidence="1">
    <location>
        <begin position="18"/>
        <end position="58"/>
    </location>
</feature>
<name>A0A5D2I3K2_GOSTO</name>
<dbReference type="EMBL" id="CM017634">
    <property type="protein sequence ID" value="TYH37124.1"/>
    <property type="molecule type" value="Genomic_DNA"/>
</dbReference>
<dbReference type="Proteomes" id="UP000322667">
    <property type="component" value="Chromosome D12"/>
</dbReference>
<accession>A0A5D2I3K2</accession>
<evidence type="ECO:0000313" key="2">
    <source>
        <dbReference type="EMBL" id="TYH37124.1"/>
    </source>
</evidence>
<organism evidence="2 3">
    <name type="scientific">Gossypium tomentosum</name>
    <name type="common">Hawaiian cotton</name>
    <name type="synonym">Gossypium sandvicense</name>
    <dbReference type="NCBI Taxonomy" id="34277"/>
    <lineage>
        <taxon>Eukaryota</taxon>
        <taxon>Viridiplantae</taxon>
        <taxon>Streptophyta</taxon>
        <taxon>Embryophyta</taxon>
        <taxon>Tracheophyta</taxon>
        <taxon>Spermatophyta</taxon>
        <taxon>Magnoliopsida</taxon>
        <taxon>eudicotyledons</taxon>
        <taxon>Gunneridae</taxon>
        <taxon>Pentapetalae</taxon>
        <taxon>rosids</taxon>
        <taxon>malvids</taxon>
        <taxon>Malvales</taxon>
        <taxon>Malvaceae</taxon>
        <taxon>Malvoideae</taxon>
        <taxon>Gossypium</taxon>
    </lineage>
</organism>
<evidence type="ECO:0000259" key="1">
    <source>
        <dbReference type="Pfam" id="PF26216"/>
    </source>
</evidence>
<dbReference type="Pfam" id="PF26216">
    <property type="entry name" value="GDPGP1_C"/>
    <property type="match status" value="1"/>
</dbReference>
<protein>
    <recommendedName>
        <fullName evidence="1">GDPGP1-like C-terminal domain-containing protein</fullName>
    </recommendedName>
</protein>